<proteinExistence type="predicted"/>
<sequence length="111" mass="11286">MTLPGATGAAVRITAAVVRAPSEWVREFTVALAEGPVRVGMWAAEGPGRGRGVCRVHGCGFLRGFTEVQVRCAGAVAVGGGVQLGLSSVAEGGASWPSEGGRAHDEGSQRR</sequence>
<evidence type="ECO:0000256" key="1">
    <source>
        <dbReference type="SAM" id="MobiDB-lite"/>
    </source>
</evidence>
<dbReference type="Proteomes" id="UP000053039">
    <property type="component" value="Unassembled WGS sequence"/>
</dbReference>
<evidence type="ECO:0000313" key="3">
    <source>
        <dbReference type="Proteomes" id="UP000053039"/>
    </source>
</evidence>
<feature type="region of interest" description="Disordered" evidence="1">
    <location>
        <begin position="91"/>
        <end position="111"/>
    </location>
</feature>
<accession>A0A117PQH5</accession>
<name>A0A117PQH5_9ACTN</name>
<gene>
    <name evidence="2" type="ORF">AQI94_22375</name>
</gene>
<dbReference type="EMBL" id="LMWM01000026">
    <property type="protein sequence ID" value="KUM86228.1"/>
    <property type="molecule type" value="Genomic_DNA"/>
</dbReference>
<comment type="caution">
    <text evidence="2">The sequence shown here is derived from an EMBL/GenBank/DDBJ whole genome shotgun (WGS) entry which is preliminary data.</text>
</comment>
<organism evidence="2 3">
    <name type="scientific">Streptomyces pseudovenezuelae</name>
    <dbReference type="NCBI Taxonomy" id="67350"/>
    <lineage>
        <taxon>Bacteria</taxon>
        <taxon>Bacillati</taxon>
        <taxon>Actinomycetota</taxon>
        <taxon>Actinomycetes</taxon>
        <taxon>Kitasatosporales</taxon>
        <taxon>Streptomycetaceae</taxon>
        <taxon>Streptomyces</taxon>
        <taxon>Streptomyces aurantiacus group</taxon>
    </lineage>
</organism>
<protein>
    <submittedName>
        <fullName evidence="2">Uncharacterized protein</fullName>
    </submittedName>
</protein>
<reference evidence="2 3" key="1">
    <citation type="submission" date="2015-10" db="EMBL/GenBank/DDBJ databases">
        <title>Draft genome sequence of Streptomyces pseudovenezuelae DSM 40212, type strain for the species Streptomyces pseudovenezuelae.</title>
        <authorList>
            <person name="Ruckert C."/>
            <person name="Winkler A."/>
            <person name="Kalinowski J."/>
            <person name="Kampfer P."/>
            <person name="Glaeser S."/>
        </authorList>
    </citation>
    <scope>NUCLEOTIDE SEQUENCE [LARGE SCALE GENOMIC DNA]</scope>
    <source>
        <strain evidence="2 3">DSM 40212</strain>
    </source>
</reference>
<dbReference type="AlphaFoldDB" id="A0A117PQH5"/>
<feature type="compositionally biased region" description="Basic and acidic residues" evidence="1">
    <location>
        <begin position="101"/>
        <end position="111"/>
    </location>
</feature>
<evidence type="ECO:0000313" key="2">
    <source>
        <dbReference type="EMBL" id="KUM86228.1"/>
    </source>
</evidence>